<proteinExistence type="predicted"/>
<feature type="region of interest" description="Disordered" evidence="1">
    <location>
        <begin position="420"/>
        <end position="462"/>
    </location>
</feature>
<evidence type="ECO:0000256" key="1">
    <source>
        <dbReference type="SAM" id="MobiDB-lite"/>
    </source>
</evidence>
<feature type="region of interest" description="Disordered" evidence="1">
    <location>
        <begin position="1"/>
        <end position="39"/>
    </location>
</feature>
<dbReference type="VEuPathDB" id="FungiDB:AeMF1_008841"/>
<comment type="caution">
    <text evidence="2">The sequence shown here is derived from an EMBL/GenBank/DDBJ whole genome shotgun (WGS) entry which is preliminary data.</text>
</comment>
<evidence type="ECO:0000313" key="2">
    <source>
        <dbReference type="EMBL" id="KAF0745109.1"/>
    </source>
</evidence>
<accession>A0A6G0XWL0</accession>
<feature type="compositionally biased region" description="Basic and acidic residues" evidence="1">
    <location>
        <begin position="425"/>
        <end position="442"/>
    </location>
</feature>
<dbReference type="Proteomes" id="UP000481153">
    <property type="component" value="Unassembled WGS sequence"/>
</dbReference>
<sequence>MKRGSSDKPKGSNPKRSIDLSKAAATTAPAVPDSTADETPTSIPRDVFVIDASEAIAVDTVAWIFEETFLYYTQCERAMRKVFFASRRSVSMIFATIHMGCYINYDPTLPPTRPEVEPLADAVDRHASQAVPKKEASRHPQRLYEGGKAPGSSARSTSERSLRTRQNAVAASRKVSKDRVEPKPAAFQILVHGAGEDGDDDAMDAETKAWRMNCLAELTTTKPSKTKWGKVSVLRHAIGHHEYVGMDSAVIEPLPSIIDTNECEAQQDVLPLDTVRTVPADETLDDASLLLLQPPSFPEQEAEQPVVEDKTRGGHNRRGGREAKTTRKHVKPSWFYETISVKEELKQERDAAYKPHAMALQKDAFARTIELTEGVSLVQGGTKYVGPHRHHSHVAMSRQGFQSHLGTQEHSSNKLKLRTLTAESSRNHSTTDLRALGHADSRHLHRSSASDLSKLTRHKAPSPSIRVRVSPLKADTANARPQARMQYVTHGDSVGVLDIPSHKRRPATAIGALATSPKPLTSKLKYMREFPPPKPEVVTVLKDQKLAWLS</sequence>
<reference evidence="2 3" key="1">
    <citation type="submission" date="2019-07" db="EMBL/GenBank/DDBJ databases">
        <title>Genomics analysis of Aphanomyces spp. identifies a new class of oomycete effector associated with host adaptation.</title>
        <authorList>
            <person name="Gaulin E."/>
        </authorList>
    </citation>
    <scope>NUCLEOTIDE SEQUENCE [LARGE SCALE GENOMIC DNA]</scope>
    <source>
        <strain evidence="2 3">ATCC 201684</strain>
    </source>
</reference>
<gene>
    <name evidence="2" type="ORF">Ae201684_000680</name>
</gene>
<evidence type="ECO:0000313" key="3">
    <source>
        <dbReference type="Proteomes" id="UP000481153"/>
    </source>
</evidence>
<organism evidence="2 3">
    <name type="scientific">Aphanomyces euteiches</name>
    <dbReference type="NCBI Taxonomy" id="100861"/>
    <lineage>
        <taxon>Eukaryota</taxon>
        <taxon>Sar</taxon>
        <taxon>Stramenopiles</taxon>
        <taxon>Oomycota</taxon>
        <taxon>Saprolegniomycetes</taxon>
        <taxon>Saprolegniales</taxon>
        <taxon>Verrucalvaceae</taxon>
        <taxon>Aphanomyces</taxon>
    </lineage>
</organism>
<protein>
    <submittedName>
        <fullName evidence="2">Uncharacterized protein</fullName>
    </submittedName>
</protein>
<name>A0A6G0XWL0_9STRA</name>
<feature type="region of interest" description="Disordered" evidence="1">
    <location>
        <begin position="297"/>
        <end position="326"/>
    </location>
</feature>
<feature type="compositionally biased region" description="Basic and acidic residues" evidence="1">
    <location>
        <begin position="1"/>
        <end position="10"/>
    </location>
</feature>
<dbReference type="AlphaFoldDB" id="A0A6G0XWL0"/>
<dbReference type="EMBL" id="VJMJ01000003">
    <property type="protein sequence ID" value="KAF0745109.1"/>
    <property type="molecule type" value="Genomic_DNA"/>
</dbReference>
<keyword evidence="3" id="KW-1185">Reference proteome</keyword>
<feature type="compositionally biased region" description="Basic and acidic residues" evidence="1">
    <location>
        <begin position="126"/>
        <end position="138"/>
    </location>
</feature>
<feature type="region of interest" description="Disordered" evidence="1">
    <location>
        <begin position="126"/>
        <end position="177"/>
    </location>
</feature>